<protein>
    <submittedName>
        <fullName evidence="2">Uncharacterized protein</fullName>
    </submittedName>
</protein>
<feature type="region of interest" description="Disordered" evidence="1">
    <location>
        <begin position="1"/>
        <end position="46"/>
    </location>
</feature>
<feature type="compositionally biased region" description="Basic and acidic residues" evidence="1">
    <location>
        <begin position="1"/>
        <end position="14"/>
    </location>
</feature>
<sequence>MKDPIDTVTHELPLKAKRGRPATGTAKSAAERKAEQRQRAFERFQNGDDLDTFTTAMLCEMLPGMVKEGFPVCVETIAEELTRRATENYRKIRDRERG</sequence>
<accession>X1QK12</accession>
<comment type="caution">
    <text evidence="2">The sequence shown here is derived from an EMBL/GenBank/DDBJ whole genome shotgun (WGS) entry which is preliminary data.</text>
</comment>
<proteinExistence type="predicted"/>
<dbReference type="AlphaFoldDB" id="X1QK12"/>
<dbReference type="EMBL" id="BARW01000731">
    <property type="protein sequence ID" value="GAI68573.1"/>
    <property type="molecule type" value="Genomic_DNA"/>
</dbReference>
<name>X1QK12_9ZZZZ</name>
<evidence type="ECO:0000313" key="2">
    <source>
        <dbReference type="EMBL" id="GAI68573.1"/>
    </source>
</evidence>
<organism evidence="2">
    <name type="scientific">marine sediment metagenome</name>
    <dbReference type="NCBI Taxonomy" id="412755"/>
    <lineage>
        <taxon>unclassified sequences</taxon>
        <taxon>metagenomes</taxon>
        <taxon>ecological metagenomes</taxon>
    </lineage>
</organism>
<feature type="compositionally biased region" description="Basic and acidic residues" evidence="1">
    <location>
        <begin position="29"/>
        <end position="46"/>
    </location>
</feature>
<evidence type="ECO:0000256" key="1">
    <source>
        <dbReference type="SAM" id="MobiDB-lite"/>
    </source>
</evidence>
<gene>
    <name evidence="2" type="ORF">S12H4_02816</name>
</gene>
<reference evidence="2" key="1">
    <citation type="journal article" date="2014" name="Front. Microbiol.">
        <title>High frequency of phylogenetically diverse reductive dehalogenase-homologous genes in deep subseafloor sedimentary metagenomes.</title>
        <authorList>
            <person name="Kawai M."/>
            <person name="Futagami T."/>
            <person name="Toyoda A."/>
            <person name="Takaki Y."/>
            <person name="Nishi S."/>
            <person name="Hori S."/>
            <person name="Arai W."/>
            <person name="Tsubouchi T."/>
            <person name="Morono Y."/>
            <person name="Uchiyama I."/>
            <person name="Ito T."/>
            <person name="Fujiyama A."/>
            <person name="Inagaki F."/>
            <person name="Takami H."/>
        </authorList>
    </citation>
    <scope>NUCLEOTIDE SEQUENCE</scope>
    <source>
        <strain evidence="2">Expedition CK06-06</strain>
    </source>
</reference>